<sequence>MSIAGLGPHGERGAPFEQLDISEADAERARLACFRLCVVLHTTTSDWAKQALKGIAATLDVYGASLDEVVDCGFQIDTQIRALGRLTDSAPDAIISIPVGGSAVADAHRRVSRAGVKLALLDNGPTGLLPGSDYVSVISADNFGLGTIGARLLSPYIPPAGRVGILSYQADFFATNEREIAFRKWMGSERPDIRLSAIKFPDLGSLAAIFTAFLDANPDLAGLFAVWDLPAMEAVKVLAARGQCLPVTTVDLGNQAALALAAGDFIKGIAAQRAYDQGVAVAKATITSLLGRDPPSWIVLPGLATQKANVAEAYQRIWHEAPPAALCVPKAV</sequence>
<dbReference type="Gene3D" id="3.40.50.2300">
    <property type="match status" value="2"/>
</dbReference>
<keyword evidence="6" id="KW-1185">Reference proteome</keyword>
<comment type="similarity">
    <text evidence="2">Belongs to the bacterial solute-binding protein 2 family.</text>
</comment>
<dbReference type="PANTHER" id="PTHR46847">
    <property type="entry name" value="D-ALLOSE-BINDING PERIPLASMIC PROTEIN-RELATED"/>
    <property type="match status" value="1"/>
</dbReference>
<dbReference type="Proteomes" id="UP000721844">
    <property type="component" value="Unassembled WGS sequence"/>
</dbReference>
<evidence type="ECO:0000313" key="6">
    <source>
        <dbReference type="Proteomes" id="UP000721844"/>
    </source>
</evidence>
<comment type="subcellular location">
    <subcellularLocation>
        <location evidence="1">Cell envelope</location>
    </subcellularLocation>
</comment>
<gene>
    <name evidence="5" type="ORF">ACELLULO517_13830</name>
</gene>
<dbReference type="PANTHER" id="PTHR46847:SF1">
    <property type="entry name" value="D-ALLOSE-BINDING PERIPLASMIC PROTEIN-RELATED"/>
    <property type="match status" value="1"/>
</dbReference>
<dbReference type="GO" id="GO:0030246">
    <property type="term" value="F:carbohydrate binding"/>
    <property type="evidence" value="ECO:0007669"/>
    <property type="project" value="UniProtKB-ARBA"/>
</dbReference>
<evidence type="ECO:0000313" key="5">
    <source>
        <dbReference type="EMBL" id="MCB8881323.1"/>
    </source>
</evidence>
<reference evidence="5 6" key="1">
    <citation type="journal article" date="2021" name="Microorganisms">
        <title>Acidisoma silvae sp. nov. and Acidisomacellulosilytica sp. nov., Two Acidophilic Bacteria Isolated from Decaying Wood, Hydrolyzing Cellulose and Producing Poly-3-hydroxybutyrate.</title>
        <authorList>
            <person name="Mieszkin S."/>
            <person name="Pouder E."/>
            <person name="Uroz S."/>
            <person name="Simon-Colin C."/>
            <person name="Alain K."/>
        </authorList>
    </citation>
    <scope>NUCLEOTIDE SEQUENCE [LARGE SCALE GENOMIC DNA]</scope>
    <source>
        <strain evidence="5 6">HW T5.17</strain>
    </source>
</reference>
<dbReference type="EMBL" id="JAESVA010000004">
    <property type="protein sequence ID" value="MCB8881323.1"/>
    <property type="molecule type" value="Genomic_DNA"/>
</dbReference>
<organism evidence="5 6">
    <name type="scientific">Acidisoma cellulosilyticum</name>
    <dbReference type="NCBI Taxonomy" id="2802395"/>
    <lineage>
        <taxon>Bacteria</taxon>
        <taxon>Pseudomonadati</taxon>
        <taxon>Pseudomonadota</taxon>
        <taxon>Alphaproteobacteria</taxon>
        <taxon>Acetobacterales</taxon>
        <taxon>Acidocellaceae</taxon>
        <taxon>Acidisoma</taxon>
    </lineage>
</organism>
<evidence type="ECO:0000259" key="4">
    <source>
        <dbReference type="Pfam" id="PF13407"/>
    </source>
</evidence>
<keyword evidence="3" id="KW-0732">Signal</keyword>
<dbReference type="InterPro" id="IPR025997">
    <property type="entry name" value="SBP_2_dom"/>
</dbReference>
<evidence type="ECO:0000256" key="2">
    <source>
        <dbReference type="ARBA" id="ARBA00007639"/>
    </source>
</evidence>
<protein>
    <submittedName>
        <fullName evidence="5">Substrate-binding domain-containing protein</fullName>
    </submittedName>
</protein>
<dbReference type="SUPFAM" id="SSF53822">
    <property type="entry name" value="Periplasmic binding protein-like I"/>
    <property type="match status" value="1"/>
</dbReference>
<proteinExistence type="inferred from homology"/>
<dbReference type="AlphaFoldDB" id="A0A963Z1X2"/>
<evidence type="ECO:0000256" key="3">
    <source>
        <dbReference type="ARBA" id="ARBA00022729"/>
    </source>
</evidence>
<name>A0A963Z1X2_9PROT</name>
<evidence type="ECO:0000256" key="1">
    <source>
        <dbReference type="ARBA" id="ARBA00004196"/>
    </source>
</evidence>
<dbReference type="InterPro" id="IPR028082">
    <property type="entry name" value="Peripla_BP_I"/>
</dbReference>
<dbReference type="RefSeq" id="WP_227307994.1">
    <property type="nucleotide sequence ID" value="NZ_JAESVA010000004.1"/>
</dbReference>
<dbReference type="Pfam" id="PF13407">
    <property type="entry name" value="Peripla_BP_4"/>
    <property type="match status" value="1"/>
</dbReference>
<accession>A0A963Z1X2</accession>
<comment type="caution">
    <text evidence="5">The sequence shown here is derived from an EMBL/GenBank/DDBJ whole genome shotgun (WGS) entry which is preliminary data.</text>
</comment>
<feature type="domain" description="Periplasmic binding protein" evidence="4">
    <location>
        <begin position="38"/>
        <end position="289"/>
    </location>
</feature>
<dbReference type="GO" id="GO:0030313">
    <property type="term" value="C:cell envelope"/>
    <property type="evidence" value="ECO:0007669"/>
    <property type="project" value="UniProtKB-SubCell"/>
</dbReference>